<evidence type="ECO:0000313" key="2">
    <source>
        <dbReference type="EMBL" id="CBI09638.1"/>
    </source>
</evidence>
<proteinExistence type="predicted"/>
<comment type="caution">
    <text evidence="2">The sequence shown here is derived from an EMBL/GenBank/DDBJ whole genome shotgun (WGS) entry which is preliminary data.</text>
</comment>
<accession>E6QQW7</accession>
<protein>
    <submittedName>
        <fullName evidence="2">Uncharacterized protein</fullName>
    </submittedName>
</protein>
<dbReference type="AlphaFoldDB" id="E6QQW7"/>
<name>E6QQW7_9ZZZZ</name>
<gene>
    <name evidence="2" type="ORF">CARN7_0375</name>
</gene>
<sequence length="126" mass="13704">MLVEPIFLEPTFPAPIFPAPIFPAPTLPGPVFPVPFVLIYPVVHAAEPMRYRVVPAELLAALAAARLWELAARARVAACRAAVTAPSLQATTFPPRPDQHPAFSSSRSTTSTPQTMHAPRMPMQRQ</sequence>
<reference evidence="2" key="1">
    <citation type="submission" date="2009-10" db="EMBL/GenBank/DDBJ databases">
        <title>Diversity of trophic interactions inside an arsenic-rich microbial ecosystem.</title>
        <authorList>
            <person name="Bertin P.N."/>
            <person name="Heinrich-Salmeron A."/>
            <person name="Pelletier E."/>
            <person name="Goulhen-Chollet F."/>
            <person name="Arsene-Ploetze F."/>
            <person name="Gallien S."/>
            <person name="Calteau A."/>
            <person name="Vallenet D."/>
            <person name="Casiot C."/>
            <person name="Chane-Woon-Ming B."/>
            <person name="Giloteaux L."/>
            <person name="Barakat M."/>
            <person name="Bonnefoy V."/>
            <person name="Bruneel O."/>
            <person name="Chandler M."/>
            <person name="Cleiss J."/>
            <person name="Duran R."/>
            <person name="Elbaz-Poulichet F."/>
            <person name="Fonknechten N."/>
            <person name="Lauga B."/>
            <person name="Mornico D."/>
            <person name="Ortet P."/>
            <person name="Schaeffer C."/>
            <person name="Siguier P."/>
            <person name="Alexander Thil Smith A."/>
            <person name="Van Dorsselaer A."/>
            <person name="Weissenbach J."/>
            <person name="Medigue C."/>
            <person name="Le Paslier D."/>
        </authorList>
    </citation>
    <scope>NUCLEOTIDE SEQUENCE</scope>
</reference>
<organism evidence="2">
    <name type="scientific">mine drainage metagenome</name>
    <dbReference type="NCBI Taxonomy" id="410659"/>
    <lineage>
        <taxon>unclassified sequences</taxon>
        <taxon>metagenomes</taxon>
        <taxon>ecological metagenomes</taxon>
    </lineage>
</organism>
<feature type="region of interest" description="Disordered" evidence="1">
    <location>
        <begin position="88"/>
        <end position="126"/>
    </location>
</feature>
<dbReference type="EMBL" id="CABR01000043">
    <property type="protein sequence ID" value="CBI09638.1"/>
    <property type="molecule type" value="Genomic_DNA"/>
</dbReference>
<evidence type="ECO:0000256" key="1">
    <source>
        <dbReference type="SAM" id="MobiDB-lite"/>
    </source>
</evidence>